<gene>
    <name evidence="2" type="ORF">H9981_01350</name>
</gene>
<accession>A0A9D1VVI3</accession>
<evidence type="ECO:0000313" key="3">
    <source>
        <dbReference type="Proteomes" id="UP000824243"/>
    </source>
</evidence>
<keyword evidence="1" id="KW-0812">Transmembrane</keyword>
<name>A0A9D1VVI3_9FIRM</name>
<dbReference type="EMBL" id="DXFA01000022">
    <property type="protein sequence ID" value="HIX47656.1"/>
    <property type="molecule type" value="Genomic_DNA"/>
</dbReference>
<dbReference type="AlphaFoldDB" id="A0A9D1VVI3"/>
<sequence length="74" mass="8516">MSNRLTYLMICGLFFIVAFGILMFTTYRLARRISSPLTALKDRMSQLDLEKIDTDSVPPAVPRSFSELVFFIIH</sequence>
<protein>
    <submittedName>
        <fullName evidence="2">Uncharacterized protein</fullName>
    </submittedName>
</protein>
<evidence type="ECO:0000313" key="2">
    <source>
        <dbReference type="EMBL" id="HIX47656.1"/>
    </source>
</evidence>
<feature type="transmembrane region" description="Helical" evidence="1">
    <location>
        <begin position="6"/>
        <end position="27"/>
    </location>
</feature>
<proteinExistence type="predicted"/>
<dbReference type="Proteomes" id="UP000824243">
    <property type="component" value="Unassembled WGS sequence"/>
</dbReference>
<reference evidence="2" key="2">
    <citation type="submission" date="2021-04" db="EMBL/GenBank/DDBJ databases">
        <authorList>
            <person name="Gilroy R."/>
        </authorList>
    </citation>
    <scope>NUCLEOTIDE SEQUENCE</scope>
    <source>
        <strain evidence="2">ChiSjej5B23-15282</strain>
    </source>
</reference>
<keyword evidence="1" id="KW-0472">Membrane</keyword>
<comment type="caution">
    <text evidence="2">The sequence shown here is derived from an EMBL/GenBank/DDBJ whole genome shotgun (WGS) entry which is preliminary data.</text>
</comment>
<evidence type="ECO:0000256" key="1">
    <source>
        <dbReference type="SAM" id="Phobius"/>
    </source>
</evidence>
<organism evidence="2 3">
    <name type="scientific">Candidatus Mediterraneibacter caccavium</name>
    <dbReference type="NCBI Taxonomy" id="2838661"/>
    <lineage>
        <taxon>Bacteria</taxon>
        <taxon>Bacillati</taxon>
        <taxon>Bacillota</taxon>
        <taxon>Clostridia</taxon>
        <taxon>Lachnospirales</taxon>
        <taxon>Lachnospiraceae</taxon>
        <taxon>Mediterraneibacter</taxon>
    </lineage>
</organism>
<reference evidence="2" key="1">
    <citation type="journal article" date="2021" name="PeerJ">
        <title>Extensive microbial diversity within the chicken gut microbiome revealed by metagenomics and culture.</title>
        <authorList>
            <person name="Gilroy R."/>
            <person name="Ravi A."/>
            <person name="Getino M."/>
            <person name="Pursley I."/>
            <person name="Horton D.L."/>
            <person name="Alikhan N.F."/>
            <person name="Baker D."/>
            <person name="Gharbi K."/>
            <person name="Hall N."/>
            <person name="Watson M."/>
            <person name="Adriaenssens E.M."/>
            <person name="Foster-Nyarko E."/>
            <person name="Jarju S."/>
            <person name="Secka A."/>
            <person name="Antonio M."/>
            <person name="Oren A."/>
            <person name="Chaudhuri R.R."/>
            <person name="La Ragione R."/>
            <person name="Hildebrand F."/>
            <person name="Pallen M.J."/>
        </authorList>
    </citation>
    <scope>NUCLEOTIDE SEQUENCE</scope>
    <source>
        <strain evidence="2">ChiSjej5B23-15282</strain>
    </source>
</reference>
<keyword evidence="1" id="KW-1133">Transmembrane helix</keyword>